<organism evidence="2 3">
    <name type="scientific">Streptomyces albireticuli</name>
    <dbReference type="NCBI Taxonomy" id="1940"/>
    <lineage>
        <taxon>Bacteria</taxon>
        <taxon>Bacillati</taxon>
        <taxon>Actinomycetota</taxon>
        <taxon>Actinomycetes</taxon>
        <taxon>Kitasatosporales</taxon>
        <taxon>Streptomycetaceae</taxon>
        <taxon>Streptomyces</taxon>
    </lineage>
</organism>
<evidence type="ECO:0000313" key="2">
    <source>
        <dbReference type="EMBL" id="ARZ65673.1"/>
    </source>
</evidence>
<feature type="compositionally biased region" description="Basic and acidic residues" evidence="1">
    <location>
        <begin position="18"/>
        <end position="40"/>
    </location>
</feature>
<evidence type="ECO:0000256" key="1">
    <source>
        <dbReference type="SAM" id="MobiDB-lite"/>
    </source>
</evidence>
<feature type="region of interest" description="Disordered" evidence="1">
    <location>
        <begin position="1"/>
        <end position="58"/>
    </location>
</feature>
<dbReference type="AlphaFoldDB" id="A0A1Z2KUE1"/>
<protein>
    <submittedName>
        <fullName evidence="2">Uncharacterized protein</fullName>
    </submittedName>
</protein>
<dbReference type="KEGG" id="salj:SMD11_0004"/>
<dbReference type="EMBL" id="CP021744">
    <property type="protein sequence ID" value="ARZ65673.1"/>
    <property type="molecule type" value="Genomic_DNA"/>
</dbReference>
<dbReference type="OrthoDB" id="4214937at2"/>
<accession>A0A1Z2KUE1</accession>
<sequence length="92" mass="10253">MGKHSRPGPPNQPSRAVPRLDADDRLAPYDKRRRPPLDIYRRHRPLHGGAGHLRPGEPRALEEWDGFSFVPAGTAADLAAAQRWVEERLSGA</sequence>
<dbReference type="RefSeq" id="WP_087924414.1">
    <property type="nucleotide sequence ID" value="NZ_CP021744.1"/>
</dbReference>
<proteinExistence type="predicted"/>
<gene>
    <name evidence="2" type="ORF">SMD11_0004</name>
</gene>
<evidence type="ECO:0000313" key="3">
    <source>
        <dbReference type="Proteomes" id="UP000195755"/>
    </source>
</evidence>
<dbReference type="Proteomes" id="UP000195755">
    <property type="component" value="Chromosome"/>
</dbReference>
<dbReference type="Pfam" id="PF19565">
    <property type="entry name" value="DUF6087"/>
    <property type="match status" value="1"/>
</dbReference>
<reference evidence="2 3" key="1">
    <citation type="submission" date="2017-06" db="EMBL/GenBank/DDBJ databases">
        <title>Streptomyces albireticuli Genome sequencing and assembly.</title>
        <authorList>
            <person name="Wang Y."/>
            <person name="Du B."/>
            <person name="Ding Y."/>
            <person name="Liu H."/>
            <person name="Hou Q."/>
            <person name="Liu K."/>
            <person name="Yao L."/>
            <person name="Wang C."/>
        </authorList>
    </citation>
    <scope>NUCLEOTIDE SEQUENCE [LARGE SCALE GENOMIC DNA]</scope>
    <source>
        <strain evidence="2 3">MDJK11</strain>
    </source>
</reference>
<name>A0A1Z2KUE1_9ACTN</name>
<dbReference type="InterPro" id="IPR045733">
    <property type="entry name" value="DUF6087"/>
</dbReference>